<evidence type="ECO:0000313" key="2">
    <source>
        <dbReference type="Proteomes" id="UP001597545"/>
    </source>
</evidence>
<evidence type="ECO:0000313" key="1">
    <source>
        <dbReference type="EMBL" id="MFD2548707.1"/>
    </source>
</evidence>
<comment type="caution">
    <text evidence="1">The sequence shown here is derived from an EMBL/GenBank/DDBJ whole genome shotgun (WGS) entry which is preliminary data.</text>
</comment>
<reference evidence="2" key="1">
    <citation type="journal article" date="2019" name="Int. J. Syst. Evol. Microbiol.">
        <title>The Global Catalogue of Microorganisms (GCM) 10K type strain sequencing project: providing services to taxonomists for standard genome sequencing and annotation.</title>
        <authorList>
            <consortium name="The Broad Institute Genomics Platform"/>
            <consortium name="The Broad Institute Genome Sequencing Center for Infectious Disease"/>
            <person name="Wu L."/>
            <person name="Ma J."/>
        </authorList>
    </citation>
    <scope>NUCLEOTIDE SEQUENCE [LARGE SCALE GENOMIC DNA]</scope>
    <source>
        <strain evidence="2">KCTC 42662</strain>
    </source>
</reference>
<keyword evidence="2" id="KW-1185">Reference proteome</keyword>
<dbReference type="EMBL" id="JBHULR010000005">
    <property type="protein sequence ID" value="MFD2548707.1"/>
    <property type="molecule type" value="Genomic_DNA"/>
</dbReference>
<protein>
    <submittedName>
        <fullName evidence="1">SusD/RagB family nutrient-binding outer membrane lipoprotein</fullName>
    </submittedName>
</protein>
<dbReference type="InterPro" id="IPR011990">
    <property type="entry name" value="TPR-like_helical_dom_sf"/>
</dbReference>
<dbReference type="InterPro" id="IPR041662">
    <property type="entry name" value="SusD-like_2"/>
</dbReference>
<dbReference type="Proteomes" id="UP001597545">
    <property type="component" value="Unassembled WGS sequence"/>
</dbReference>
<name>A0ABW5KIM8_9SPHI</name>
<dbReference type="PROSITE" id="PS51257">
    <property type="entry name" value="PROKAR_LIPOPROTEIN"/>
    <property type="match status" value="1"/>
</dbReference>
<gene>
    <name evidence="1" type="ORF">ACFSR5_13730</name>
</gene>
<keyword evidence="1" id="KW-0449">Lipoprotein</keyword>
<sequence>MNFFNIKSAKKLLCIAFISTLGLTGCNKFLDVNENPNNPDEAEPSLLLPTVEAGLSQVVGNSFQIYGNFWAQYWTQNPTSSQYRSIDQYRVLNTAVDRSWSILYRSALNNAELIINSDVAGSEYYKGIAYILKAYGFQLATDAFGDVPLSEALKGKDFVNPNYEGQEVVYDSIFTFIDKGKALFKATSATGVSSQDMIFGGDLTQWEAFANTLALRAYLRLSEVDATKAAAGIKTLYAENAKFLTNDASITYTTTGGNENPLYNEMVGLGKTQNMVASSTAVTAFTKNNDPRLLAFYDIPLDSVHVVAIPQGSYASNTKVMASSPSALVGASANNERSALAPAKLISKTESLFLQSEAAVRGWGEGDAEALYQAGVEASFLAAGLSAVDASTYLGQSAVAFPANGTAAKKIESIITQKYYAMCGFQGFEAWTEWRRTGYPTFFVESAANTLGEGRMPLRLPYANSEITSNANFPGALSIDKPVWWDVN</sequence>
<organism evidence="1 2">
    <name type="scientific">Sphingobacterium suaedae</name>
    <dbReference type="NCBI Taxonomy" id="1686402"/>
    <lineage>
        <taxon>Bacteria</taxon>
        <taxon>Pseudomonadati</taxon>
        <taxon>Bacteroidota</taxon>
        <taxon>Sphingobacteriia</taxon>
        <taxon>Sphingobacteriales</taxon>
        <taxon>Sphingobacteriaceae</taxon>
        <taxon>Sphingobacterium</taxon>
    </lineage>
</organism>
<dbReference type="Gene3D" id="1.25.40.390">
    <property type="match status" value="1"/>
</dbReference>
<accession>A0ABW5KIM8</accession>
<proteinExistence type="predicted"/>
<dbReference type="Pfam" id="PF12771">
    <property type="entry name" value="SusD-like_2"/>
    <property type="match status" value="1"/>
</dbReference>
<dbReference type="RefSeq" id="WP_380904723.1">
    <property type="nucleotide sequence ID" value="NZ_JBHUEG010000004.1"/>
</dbReference>
<dbReference type="SUPFAM" id="SSF48452">
    <property type="entry name" value="TPR-like"/>
    <property type="match status" value="1"/>
</dbReference>